<dbReference type="Pfam" id="PF01795">
    <property type="entry name" value="Methyltransf_5"/>
    <property type="match status" value="1"/>
</dbReference>
<keyword evidence="2 6" id="KW-0698">rRNA processing</keyword>
<keyword evidence="6" id="KW-0963">Cytoplasm</keyword>
<evidence type="ECO:0000313" key="9">
    <source>
        <dbReference type="Proteomes" id="UP000254808"/>
    </source>
</evidence>
<accession>A0A345UIN8</accession>
<keyword evidence="9" id="KW-1185">Reference proteome</keyword>
<organism evidence="8 9">
    <name type="scientific">Cyclonatronum proteinivorum</name>
    <dbReference type="NCBI Taxonomy" id="1457365"/>
    <lineage>
        <taxon>Bacteria</taxon>
        <taxon>Pseudomonadati</taxon>
        <taxon>Balneolota</taxon>
        <taxon>Balneolia</taxon>
        <taxon>Balneolales</taxon>
        <taxon>Cyclonatronaceae</taxon>
        <taxon>Cyclonatronum</taxon>
    </lineage>
</organism>
<dbReference type="OrthoDB" id="9806637at2"/>
<comment type="similarity">
    <text evidence="1 6">Belongs to the methyltransferase superfamily. RsmH family.</text>
</comment>
<feature type="binding site" evidence="6">
    <location>
        <begin position="35"/>
        <end position="37"/>
    </location>
    <ligand>
        <name>S-adenosyl-L-methionine</name>
        <dbReference type="ChEBI" id="CHEBI:59789"/>
    </ligand>
</feature>
<feature type="binding site" evidence="6">
    <location>
        <position position="80"/>
    </location>
    <ligand>
        <name>S-adenosyl-L-methionine</name>
        <dbReference type="ChEBI" id="CHEBI:59789"/>
    </ligand>
</feature>
<dbReference type="NCBIfam" id="TIGR00006">
    <property type="entry name" value="16S rRNA (cytosine(1402)-N(4))-methyltransferase RsmH"/>
    <property type="match status" value="1"/>
</dbReference>
<dbReference type="SUPFAM" id="SSF81799">
    <property type="entry name" value="Putative methyltransferase TM0872, insert domain"/>
    <property type="match status" value="1"/>
</dbReference>
<proteinExistence type="inferred from homology"/>
<dbReference type="GO" id="GO:0071424">
    <property type="term" value="F:rRNA (cytosine-N4-)-methyltransferase activity"/>
    <property type="evidence" value="ECO:0007669"/>
    <property type="project" value="UniProtKB-UniRule"/>
</dbReference>
<dbReference type="EMBL" id="CP027806">
    <property type="protein sequence ID" value="AXJ00340.1"/>
    <property type="molecule type" value="Genomic_DNA"/>
</dbReference>
<dbReference type="PANTHER" id="PTHR11265:SF0">
    <property type="entry name" value="12S RRNA N4-METHYLCYTIDINE METHYLTRANSFERASE"/>
    <property type="match status" value="1"/>
</dbReference>
<dbReference type="InterPro" id="IPR023397">
    <property type="entry name" value="SAM-dep_MeTrfase_MraW_recog"/>
</dbReference>
<evidence type="ECO:0000313" key="8">
    <source>
        <dbReference type="EMBL" id="AXJ00340.1"/>
    </source>
</evidence>
<feature type="binding site" evidence="6">
    <location>
        <position position="55"/>
    </location>
    <ligand>
        <name>S-adenosyl-L-methionine</name>
        <dbReference type="ChEBI" id="CHEBI:59789"/>
    </ligand>
</feature>
<dbReference type="KEGG" id="cprv:CYPRO_1075"/>
<evidence type="ECO:0000256" key="1">
    <source>
        <dbReference type="ARBA" id="ARBA00010396"/>
    </source>
</evidence>
<feature type="compositionally biased region" description="Basic and acidic residues" evidence="7">
    <location>
        <begin position="297"/>
        <end position="308"/>
    </location>
</feature>
<sequence length="308" mass="34700">MTTDTWHIPVMPAETLQWLVTDTGGVYIDATLGAGGHAAQLLRQLGENARVFGIDQDDEALAETARRIQDSRLHPVKGNFGFAATLIHPKYHGQVSGILFDYGVSSHQIDAPQRGFTFREDGPLDMRMGNLSSLTARDVVNTYTFERLRNLLWQYGEERRSSAIARQITASRPLETTAELRKCVESVIKGPHLVKSLARVFQAIRIEVNRELEMLRSGLEQSLKLLRPGGRIVTIAYHSLEDRLVKNFFRTGNFDGKQEKDFYGNIVRPLRPLHNKPVTATEAERLENPRSRSARLRAAEKNEAEVQA</sequence>
<evidence type="ECO:0000256" key="4">
    <source>
        <dbReference type="ARBA" id="ARBA00022679"/>
    </source>
</evidence>
<comment type="subcellular location">
    <subcellularLocation>
        <location evidence="6">Cytoplasm</location>
    </subcellularLocation>
</comment>
<dbReference type="SUPFAM" id="SSF53335">
    <property type="entry name" value="S-adenosyl-L-methionine-dependent methyltransferases"/>
    <property type="match status" value="1"/>
</dbReference>
<protein>
    <recommendedName>
        <fullName evidence="6">Ribosomal RNA small subunit methyltransferase H</fullName>
        <ecNumber evidence="6">2.1.1.199</ecNumber>
    </recommendedName>
    <alternativeName>
        <fullName evidence="6">16S rRNA m(4)C1402 methyltransferase</fullName>
    </alternativeName>
    <alternativeName>
        <fullName evidence="6">rRNA (cytosine-N(4)-)-methyltransferase RsmH</fullName>
    </alternativeName>
</protein>
<evidence type="ECO:0000256" key="6">
    <source>
        <dbReference type="HAMAP-Rule" id="MF_01007"/>
    </source>
</evidence>
<dbReference type="Gene3D" id="1.10.150.170">
    <property type="entry name" value="Putative methyltransferase TM0872, insert domain"/>
    <property type="match status" value="1"/>
</dbReference>
<keyword evidence="3 6" id="KW-0489">Methyltransferase</keyword>
<feature type="region of interest" description="Disordered" evidence="7">
    <location>
        <begin position="279"/>
        <end position="308"/>
    </location>
</feature>
<comment type="function">
    <text evidence="6">Specifically methylates the N4 position of cytidine in position 1402 (C1402) of 16S rRNA.</text>
</comment>
<reference evidence="8 9" key="1">
    <citation type="submission" date="2018-03" db="EMBL/GenBank/DDBJ databases">
        <title>Phenotypic and genomic properties of Cyclonatronum proteinivorum gen. nov., sp. nov., a haloalkaliphilic bacteroidete from soda lakes possessing Na+-translocating rhodopsin.</title>
        <authorList>
            <person name="Toshchakov S.V."/>
            <person name="Korzhenkov A."/>
            <person name="Samarov N.I."/>
            <person name="Kublanov I.V."/>
            <person name="Muntyan M.S."/>
            <person name="Sorokin D.Y."/>
        </authorList>
    </citation>
    <scope>NUCLEOTIDE SEQUENCE [LARGE SCALE GENOMIC DNA]</scope>
    <source>
        <strain evidence="8 9">Omega</strain>
    </source>
</reference>
<gene>
    <name evidence="6" type="primary">rsmH</name>
    <name evidence="8" type="ORF">CYPRO_1075</name>
</gene>
<dbReference type="Proteomes" id="UP000254808">
    <property type="component" value="Chromosome"/>
</dbReference>
<dbReference type="InterPro" id="IPR029063">
    <property type="entry name" value="SAM-dependent_MTases_sf"/>
</dbReference>
<dbReference type="Gene3D" id="3.40.50.150">
    <property type="entry name" value="Vaccinia Virus protein VP39"/>
    <property type="match status" value="1"/>
</dbReference>
<keyword evidence="4 6" id="KW-0808">Transferase</keyword>
<dbReference type="RefSeq" id="WP_114983618.1">
    <property type="nucleotide sequence ID" value="NZ_CP027806.1"/>
</dbReference>
<evidence type="ECO:0000256" key="7">
    <source>
        <dbReference type="SAM" id="MobiDB-lite"/>
    </source>
</evidence>
<name>A0A345UIN8_9BACT</name>
<dbReference type="HAMAP" id="MF_01007">
    <property type="entry name" value="16SrRNA_methyltr_H"/>
    <property type="match status" value="1"/>
</dbReference>
<dbReference type="AlphaFoldDB" id="A0A345UIN8"/>
<evidence type="ECO:0000256" key="2">
    <source>
        <dbReference type="ARBA" id="ARBA00022552"/>
    </source>
</evidence>
<dbReference type="PIRSF" id="PIRSF004486">
    <property type="entry name" value="MraW"/>
    <property type="match status" value="1"/>
</dbReference>
<dbReference type="GO" id="GO:0070475">
    <property type="term" value="P:rRNA base methylation"/>
    <property type="evidence" value="ECO:0007669"/>
    <property type="project" value="UniProtKB-UniRule"/>
</dbReference>
<evidence type="ECO:0000256" key="5">
    <source>
        <dbReference type="ARBA" id="ARBA00022691"/>
    </source>
</evidence>
<feature type="binding site" evidence="6">
    <location>
        <position position="108"/>
    </location>
    <ligand>
        <name>S-adenosyl-L-methionine</name>
        <dbReference type="ChEBI" id="CHEBI:59789"/>
    </ligand>
</feature>
<evidence type="ECO:0000256" key="3">
    <source>
        <dbReference type="ARBA" id="ARBA00022603"/>
    </source>
</evidence>
<dbReference type="PANTHER" id="PTHR11265">
    <property type="entry name" value="S-ADENOSYL-METHYLTRANSFERASE MRAW"/>
    <property type="match status" value="1"/>
</dbReference>
<keyword evidence="5 6" id="KW-0949">S-adenosyl-L-methionine</keyword>
<dbReference type="EC" id="2.1.1.199" evidence="6"/>
<feature type="binding site" evidence="6">
    <location>
        <position position="101"/>
    </location>
    <ligand>
        <name>S-adenosyl-L-methionine</name>
        <dbReference type="ChEBI" id="CHEBI:59789"/>
    </ligand>
</feature>
<dbReference type="GO" id="GO:0005737">
    <property type="term" value="C:cytoplasm"/>
    <property type="evidence" value="ECO:0007669"/>
    <property type="project" value="UniProtKB-SubCell"/>
</dbReference>
<dbReference type="InterPro" id="IPR002903">
    <property type="entry name" value="RsmH"/>
</dbReference>
<comment type="catalytic activity">
    <reaction evidence="6">
        <text>cytidine(1402) in 16S rRNA + S-adenosyl-L-methionine = N(4)-methylcytidine(1402) in 16S rRNA + S-adenosyl-L-homocysteine + H(+)</text>
        <dbReference type="Rhea" id="RHEA:42928"/>
        <dbReference type="Rhea" id="RHEA-COMP:10286"/>
        <dbReference type="Rhea" id="RHEA-COMP:10287"/>
        <dbReference type="ChEBI" id="CHEBI:15378"/>
        <dbReference type="ChEBI" id="CHEBI:57856"/>
        <dbReference type="ChEBI" id="CHEBI:59789"/>
        <dbReference type="ChEBI" id="CHEBI:74506"/>
        <dbReference type="ChEBI" id="CHEBI:82748"/>
        <dbReference type="EC" id="2.1.1.199"/>
    </reaction>
</comment>